<dbReference type="Pfam" id="PF15029">
    <property type="entry name" value="TMEM174"/>
    <property type="match status" value="1"/>
</dbReference>
<accession>A0A6P7JBS8</accession>
<dbReference type="PANTHER" id="PTHR31020">
    <property type="entry name" value="TRANSMEMBRANE PROTEIN 174"/>
    <property type="match status" value="1"/>
</dbReference>
<feature type="compositionally biased region" description="Basic and acidic residues" evidence="1">
    <location>
        <begin position="180"/>
        <end position="200"/>
    </location>
</feature>
<keyword evidence="2" id="KW-0472">Membrane</keyword>
<dbReference type="RefSeq" id="XP_028274178.1">
    <property type="nucleotide sequence ID" value="XM_028418377.1"/>
</dbReference>
<proteinExistence type="predicted"/>
<dbReference type="GeneID" id="114443985"/>
<reference evidence="4" key="1">
    <citation type="submission" date="2025-08" db="UniProtKB">
        <authorList>
            <consortium name="RefSeq"/>
        </authorList>
    </citation>
    <scope>IDENTIFICATION</scope>
</reference>
<dbReference type="InterPro" id="IPR027835">
    <property type="entry name" value="TMEM174"/>
</dbReference>
<dbReference type="InParanoid" id="A0A6P7JBS8"/>
<evidence type="ECO:0000256" key="2">
    <source>
        <dbReference type="SAM" id="Phobius"/>
    </source>
</evidence>
<evidence type="ECO:0000313" key="3">
    <source>
        <dbReference type="Proteomes" id="UP000515145"/>
    </source>
</evidence>
<keyword evidence="2" id="KW-1133">Transmembrane helix</keyword>
<name>A0A6P7JBS8_9TELE</name>
<organism evidence="3 4">
    <name type="scientific">Parambassis ranga</name>
    <name type="common">Indian glassy fish</name>
    <dbReference type="NCBI Taxonomy" id="210632"/>
    <lineage>
        <taxon>Eukaryota</taxon>
        <taxon>Metazoa</taxon>
        <taxon>Chordata</taxon>
        <taxon>Craniata</taxon>
        <taxon>Vertebrata</taxon>
        <taxon>Euteleostomi</taxon>
        <taxon>Actinopterygii</taxon>
        <taxon>Neopterygii</taxon>
        <taxon>Teleostei</taxon>
        <taxon>Neoteleostei</taxon>
        <taxon>Acanthomorphata</taxon>
        <taxon>Ovalentaria</taxon>
        <taxon>Ambassidae</taxon>
        <taxon>Parambassis</taxon>
    </lineage>
</organism>
<evidence type="ECO:0000256" key="1">
    <source>
        <dbReference type="SAM" id="MobiDB-lite"/>
    </source>
</evidence>
<dbReference type="AlphaFoldDB" id="A0A6P7JBS8"/>
<dbReference type="PANTHER" id="PTHR31020:SF1">
    <property type="entry name" value="TRANSMEMBRANE PROTEIN 174"/>
    <property type="match status" value="1"/>
</dbReference>
<keyword evidence="3" id="KW-1185">Reference proteome</keyword>
<feature type="transmembrane region" description="Helical" evidence="2">
    <location>
        <begin position="66"/>
        <end position="87"/>
    </location>
</feature>
<feature type="transmembrane region" description="Helical" evidence="2">
    <location>
        <begin position="31"/>
        <end position="54"/>
    </location>
</feature>
<keyword evidence="2 4" id="KW-0812">Transmembrane</keyword>
<dbReference type="OrthoDB" id="9931655at2759"/>
<sequence length="218" mass="23710">MAVLSRLPNNATDTDTPAPCQSNWMAEQNSVALLFSGFFLALVGITFTAMGWQYYQASPSFEWTQLLGPILISVGGAFISTSVYNLCIISRRPCRQSEEGVVVIPVSDQTSRGHPFGFRGMNQPVVLQGATTVRCAPPAYNFVTQERQQAGEFQPVTGAALPSYEAVCCVDNPAFTAEDHRSAGCTDKDHRQKSMQKTEDQGGSTCLPPPAYKDIYPT</sequence>
<evidence type="ECO:0000313" key="4">
    <source>
        <dbReference type="RefSeq" id="XP_028274178.1"/>
    </source>
</evidence>
<gene>
    <name evidence="4" type="primary">tmem174</name>
</gene>
<feature type="region of interest" description="Disordered" evidence="1">
    <location>
        <begin position="180"/>
        <end position="218"/>
    </location>
</feature>
<protein>
    <submittedName>
        <fullName evidence="4">Transmembrane protein 174</fullName>
    </submittedName>
</protein>
<dbReference type="CTD" id="134288"/>
<dbReference type="Proteomes" id="UP000515145">
    <property type="component" value="Chromosome 12"/>
</dbReference>